<keyword evidence="2" id="KW-0175">Coiled coil</keyword>
<feature type="coiled-coil region" evidence="2">
    <location>
        <begin position="175"/>
        <end position="209"/>
    </location>
</feature>
<gene>
    <name evidence="4" type="ORF">HOLleu_01152</name>
</gene>
<evidence type="ECO:0000256" key="1">
    <source>
        <dbReference type="PROSITE-ProRule" id="PRU00024"/>
    </source>
</evidence>
<proteinExistence type="predicted"/>
<protein>
    <recommendedName>
        <fullName evidence="3">B box-type domain-containing protein</fullName>
    </recommendedName>
</protein>
<feature type="domain" description="B box-type" evidence="3">
    <location>
        <begin position="124"/>
        <end position="164"/>
    </location>
</feature>
<dbReference type="EMBL" id="JAIZAY010000001">
    <property type="protein sequence ID" value="KAJ8048722.1"/>
    <property type="molecule type" value="Genomic_DNA"/>
</dbReference>
<dbReference type="AlphaFoldDB" id="A0A9Q1CN33"/>
<name>A0A9Q1CN33_HOLLE</name>
<keyword evidence="1" id="KW-0479">Metal-binding</keyword>
<dbReference type="Gene3D" id="3.30.160.60">
    <property type="entry name" value="Classic Zinc Finger"/>
    <property type="match status" value="1"/>
</dbReference>
<dbReference type="Pfam" id="PF00643">
    <property type="entry name" value="zf-B_box"/>
    <property type="match status" value="1"/>
</dbReference>
<dbReference type="InterPro" id="IPR011029">
    <property type="entry name" value="DEATH-like_dom_sf"/>
</dbReference>
<evidence type="ECO:0000313" key="4">
    <source>
        <dbReference type="EMBL" id="KAJ8048722.1"/>
    </source>
</evidence>
<keyword evidence="1" id="KW-0862">Zinc</keyword>
<keyword evidence="5" id="KW-1185">Reference proteome</keyword>
<evidence type="ECO:0000256" key="2">
    <source>
        <dbReference type="SAM" id="Coils"/>
    </source>
</evidence>
<keyword evidence="1" id="KW-0863">Zinc-finger</keyword>
<evidence type="ECO:0000259" key="3">
    <source>
        <dbReference type="PROSITE" id="PS50119"/>
    </source>
</evidence>
<feature type="coiled-coil region" evidence="2">
    <location>
        <begin position="280"/>
        <end position="307"/>
    </location>
</feature>
<reference evidence="4" key="1">
    <citation type="submission" date="2021-10" db="EMBL/GenBank/DDBJ databases">
        <title>Tropical sea cucumber genome reveals ecological adaptation and Cuvierian tubules defense mechanism.</title>
        <authorList>
            <person name="Chen T."/>
        </authorList>
    </citation>
    <scope>NUCLEOTIDE SEQUENCE</scope>
    <source>
        <strain evidence="4">Nanhai2018</strain>
        <tissue evidence="4">Muscle</tissue>
    </source>
</reference>
<dbReference type="GO" id="GO:0008270">
    <property type="term" value="F:zinc ion binding"/>
    <property type="evidence" value="ECO:0007669"/>
    <property type="project" value="UniProtKB-KW"/>
</dbReference>
<dbReference type="InterPro" id="IPR000315">
    <property type="entry name" value="Znf_B-box"/>
</dbReference>
<dbReference type="Gene3D" id="1.10.533.10">
    <property type="entry name" value="Death Domain, Fas"/>
    <property type="match status" value="1"/>
</dbReference>
<organism evidence="4 5">
    <name type="scientific">Holothuria leucospilota</name>
    <name type="common">Black long sea cucumber</name>
    <name type="synonym">Mertensiothuria leucospilota</name>
    <dbReference type="NCBI Taxonomy" id="206669"/>
    <lineage>
        <taxon>Eukaryota</taxon>
        <taxon>Metazoa</taxon>
        <taxon>Echinodermata</taxon>
        <taxon>Eleutherozoa</taxon>
        <taxon>Echinozoa</taxon>
        <taxon>Holothuroidea</taxon>
        <taxon>Aspidochirotacea</taxon>
        <taxon>Aspidochirotida</taxon>
        <taxon>Holothuriidae</taxon>
        <taxon>Holothuria</taxon>
    </lineage>
</organism>
<dbReference type="Proteomes" id="UP001152320">
    <property type="component" value="Chromosome 1"/>
</dbReference>
<dbReference type="CDD" id="cd19756">
    <property type="entry name" value="Bbox2"/>
    <property type="match status" value="1"/>
</dbReference>
<evidence type="ECO:0000313" key="5">
    <source>
        <dbReference type="Proteomes" id="UP001152320"/>
    </source>
</evidence>
<dbReference type="SUPFAM" id="SSF57845">
    <property type="entry name" value="B-box zinc-binding domain"/>
    <property type="match status" value="1"/>
</dbReference>
<comment type="caution">
    <text evidence="4">The sequence shown here is derived from an EMBL/GenBank/DDBJ whole genome shotgun (WGS) entry which is preliminary data.</text>
</comment>
<dbReference type="PROSITE" id="PS50119">
    <property type="entry name" value="ZF_BBOX"/>
    <property type="match status" value="1"/>
</dbReference>
<accession>A0A9Q1CN33</accession>
<sequence length="522" mass="58115">MDSGRKYQTICHKLVETLLKDEMTAIMVQLKIDRATRKTVTEGSKFIDVLEMRDIIGVGNFHRLIPLLKELGLDQLASLLNNYMTEYKADAESEHQSGSIAPNSNVKVAVKNAASFEKAVPSSKPSAICKEHKASQELICLDCEKHVCFACAYIGHNDHQVLSMKEVGAKIQVEIKAVESCIEDMKQKLKRLEGVIELLEEENRSVSRQELRSILGKTSDVITILQDTFKENVNVIVKLNLTDLERTKMVLTGVENEIFLSEEEINTKLYPDLFTKLNELNKRETKLNSIEKNIDKISQQLKDGSLEISVRPTSISANITRVGHGCILGAVMGSAGEMVVIRSQVTSNTCLNLACINCFDPKILTWEHTFECETKPYPLVLGNKLHITAPKLEILIGCGNEVTAIQLCKKRDLLFFVGKTNINVKILKNSHITAISTITGSNLDEGVILSDKSSGIIHIFDNKFQLTKEIKHSGSIAWRKKPSLEAERTYPGAVKQGVMTGAESERTLQLGSIVLVKRARLE</sequence>